<reference evidence="1 2" key="1">
    <citation type="submission" date="2020-02" db="EMBL/GenBank/DDBJ databases">
        <title>Genome analysis of Thermosulfuriphilus ammonigenes ST65T, an anaerobic thermophilic chemolithoautotrophic bacterium isolated from a deep-sea hydrothermal vent.</title>
        <authorList>
            <person name="Slobodkina G."/>
            <person name="Allioux M."/>
            <person name="Merkel A."/>
            <person name="Alain K."/>
            <person name="Jebbar M."/>
            <person name="Slobodkin A."/>
        </authorList>
    </citation>
    <scope>NUCLEOTIDE SEQUENCE [LARGE SCALE GENOMIC DNA]</scope>
    <source>
        <strain evidence="1 2">ST65</strain>
    </source>
</reference>
<dbReference type="SUPFAM" id="SSF81593">
    <property type="entry name" value="Nucleotidyltransferase substrate binding subunit/domain"/>
    <property type="match status" value="1"/>
</dbReference>
<dbReference type="Gene3D" id="1.20.120.330">
    <property type="entry name" value="Nucleotidyltransferases domain 2"/>
    <property type="match status" value="1"/>
</dbReference>
<dbReference type="InterPro" id="IPR007842">
    <property type="entry name" value="HEPN_dom"/>
</dbReference>
<dbReference type="RefSeq" id="WP_166032954.1">
    <property type="nucleotide sequence ID" value="NZ_CP048877.1"/>
</dbReference>
<name>A0A6G7PYG9_9BACT</name>
<sequence>MPYFIRARTYFRYAGEELARAKEHFTEGRYQEAISLARAAVLSALKALYAINYPQAPNGPPAEEELLSALDLWQDPELSVRIKEIAKSLEKLTLEPADRPQAERAIRLASDVVSLTKKALGPLLPPLMSKF</sequence>
<evidence type="ECO:0000313" key="2">
    <source>
        <dbReference type="Proteomes" id="UP000502179"/>
    </source>
</evidence>
<dbReference type="Pfam" id="PF05168">
    <property type="entry name" value="HEPN"/>
    <property type="match status" value="1"/>
</dbReference>
<keyword evidence="2" id="KW-1185">Reference proteome</keyword>
<dbReference type="Proteomes" id="UP000502179">
    <property type="component" value="Chromosome"/>
</dbReference>
<organism evidence="1 2">
    <name type="scientific">Thermosulfuriphilus ammonigenes</name>
    <dbReference type="NCBI Taxonomy" id="1936021"/>
    <lineage>
        <taxon>Bacteria</taxon>
        <taxon>Pseudomonadati</taxon>
        <taxon>Thermodesulfobacteriota</taxon>
        <taxon>Thermodesulfobacteria</taxon>
        <taxon>Thermodesulfobacteriales</taxon>
        <taxon>Thermodesulfobacteriaceae</taxon>
        <taxon>Thermosulfuriphilus</taxon>
    </lineage>
</organism>
<dbReference type="KEGG" id="tav:G4V39_10820"/>
<dbReference type="EMBL" id="CP048877">
    <property type="protein sequence ID" value="QIJ72739.1"/>
    <property type="molecule type" value="Genomic_DNA"/>
</dbReference>
<protein>
    <submittedName>
        <fullName evidence="1">HEPN domain-containing protein</fullName>
    </submittedName>
</protein>
<gene>
    <name evidence="1" type="ORF">G4V39_10820</name>
</gene>
<evidence type="ECO:0000313" key="1">
    <source>
        <dbReference type="EMBL" id="QIJ72739.1"/>
    </source>
</evidence>
<accession>A0A6G7PYG9</accession>
<dbReference type="AlphaFoldDB" id="A0A6G7PYG9"/>
<proteinExistence type="predicted"/>